<reference evidence="3" key="1">
    <citation type="submission" date="2014-11" db="EMBL/GenBank/DDBJ databases">
        <authorList>
            <person name="Otto D Thomas"/>
            <person name="Naeem Raeece"/>
        </authorList>
    </citation>
    <scope>NUCLEOTIDE SEQUENCE</scope>
</reference>
<keyword evidence="2" id="KW-0472">Membrane</keyword>
<proteinExistence type="predicted"/>
<gene>
    <name evidence="3" type="ORF">Cvel_11618</name>
</gene>
<evidence type="ECO:0000256" key="2">
    <source>
        <dbReference type="SAM" id="Phobius"/>
    </source>
</evidence>
<keyword evidence="2" id="KW-1133">Transmembrane helix</keyword>
<evidence type="ECO:0000313" key="3">
    <source>
        <dbReference type="EMBL" id="CEM52936.1"/>
    </source>
</evidence>
<dbReference type="AlphaFoldDB" id="A0A0G4I7F7"/>
<dbReference type="PhylomeDB" id="A0A0G4I7F7"/>
<evidence type="ECO:0000256" key="1">
    <source>
        <dbReference type="SAM" id="MobiDB-lite"/>
    </source>
</evidence>
<name>A0A0G4I7F7_9ALVE</name>
<feature type="compositionally biased region" description="Polar residues" evidence="1">
    <location>
        <begin position="1"/>
        <end position="23"/>
    </location>
</feature>
<protein>
    <submittedName>
        <fullName evidence="3">Uncharacterized protein</fullName>
    </submittedName>
</protein>
<accession>A0A0G4I7F7</accession>
<dbReference type="VEuPathDB" id="CryptoDB:Cvel_11618"/>
<dbReference type="EMBL" id="CDMZ01005435">
    <property type="protein sequence ID" value="CEM52936.1"/>
    <property type="molecule type" value="Genomic_DNA"/>
</dbReference>
<sequence>MSSPTPQDKGSTVAESETQSLLTGTRIGGGDPFRREQGRYRDLSDFLYARMSAFRGLVDFWNRSSLVTKVLLAFGLLELLIVGLSLLESLSFRRALVFTRLQAAEGQLHLLALSFAVKVDQIGTAFRLQPKNSAFTDLLEAHYWSPGNTTLWTEVKTRAKTVLQDEVYARQMEFATLVNSEGIILVNANADREGESWDPSGLVSLVRDQWERGQVKSTEVISYADVLTEAPPVFRERSDISFPTPLLHPTDTQKAALVRWVLTPVVNATGSSEGGPALAGVLVAGD</sequence>
<organism evidence="3">
    <name type="scientific">Chromera velia CCMP2878</name>
    <dbReference type="NCBI Taxonomy" id="1169474"/>
    <lineage>
        <taxon>Eukaryota</taxon>
        <taxon>Sar</taxon>
        <taxon>Alveolata</taxon>
        <taxon>Colpodellida</taxon>
        <taxon>Chromeraceae</taxon>
        <taxon>Chromera</taxon>
    </lineage>
</organism>
<feature type="non-terminal residue" evidence="3">
    <location>
        <position position="286"/>
    </location>
</feature>
<feature type="region of interest" description="Disordered" evidence="1">
    <location>
        <begin position="1"/>
        <end position="33"/>
    </location>
</feature>
<feature type="transmembrane region" description="Helical" evidence="2">
    <location>
        <begin position="66"/>
        <end position="87"/>
    </location>
</feature>
<keyword evidence="2" id="KW-0812">Transmembrane</keyword>